<accession>A0A1T5FU68</accession>
<evidence type="ECO:0000313" key="2">
    <source>
        <dbReference type="EMBL" id="SKB99715.1"/>
    </source>
</evidence>
<keyword evidence="1" id="KW-0732">Signal</keyword>
<evidence type="ECO:0000313" key="3">
    <source>
        <dbReference type="Proteomes" id="UP000190541"/>
    </source>
</evidence>
<keyword evidence="3" id="KW-1185">Reference proteome</keyword>
<dbReference type="OrthoDB" id="9893592at2"/>
<feature type="signal peptide" evidence="1">
    <location>
        <begin position="1"/>
        <end position="35"/>
    </location>
</feature>
<sequence length="102" mass="11134">MKKLSNRRKAVKLSLLAASVFVTVWGFSNFTSTLANDETEIKLRNASRVTNTSPFAIQDAKANQSPEAAETVNCGEAGSDCTVTYNEGSRKVEGKREVEQAY</sequence>
<name>A0A1T5FU68_9SPHI</name>
<feature type="chain" id="PRO_5013160169" evidence="1">
    <location>
        <begin position="36"/>
        <end position="102"/>
    </location>
</feature>
<evidence type="ECO:0000256" key="1">
    <source>
        <dbReference type="SAM" id="SignalP"/>
    </source>
</evidence>
<dbReference type="STRING" id="623280.SAMN05660226_04188"/>
<dbReference type="RefSeq" id="WP_079718788.1">
    <property type="nucleotide sequence ID" value="NZ_FUYS01000024.1"/>
</dbReference>
<dbReference type="Proteomes" id="UP000190541">
    <property type="component" value="Unassembled WGS sequence"/>
</dbReference>
<dbReference type="EMBL" id="FUYS01000024">
    <property type="protein sequence ID" value="SKB99715.1"/>
    <property type="molecule type" value="Genomic_DNA"/>
</dbReference>
<proteinExistence type="predicted"/>
<reference evidence="2 3" key="1">
    <citation type="submission" date="2017-02" db="EMBL/GenBank/DDBJ databases">
        <authorList>
            <person name="Peterson S.W."/>
        </authorList>
    </citation>
    <scope>NUCLEOTIDE SEQUENCE [LARGE SCALE GENOMIC DNA]</scope>
    <source>
        <strain evidence="2 3">DSM 22899</strain>
    </source>
</reference>
<gene>
    <name evidence="2" type="ORF">SAMN05660226_04188</name>
</gene>
<organism evidence="2 3">
    <name type="scientific">Parapedobacter luteus</name>
    <dbReference type="NCBI Taxonomy" id="623280"/>
    <lineage>
        <taxon>Bacteria</taxon>
        <taxon>Pseudomonadati</taxon>
        <taxon>Bacteroidota</taxon>
        <taxon>Sphingobacteriia</taxon>
        <taxon>Sphingobacteriales</taxon>
        <taxon>Sphingobacteriaceae</taxon>
        <taxon>Parapedobacter</taxon>
    </lineage>
</organism>
<dbReference type="AlphaFoldDB" id="A0A1T5FU68"/>
<protein>
    <submittedName>
        <fullName evidence="2">Uncharacterized protein</fullName>
    </submittedName>
</protein>